<reference evidence="2" key="1">
    <citation type="journal article" date="2014" name="Front. Microbiol.">
        <title>High frequency of phylogenetically diverse reductive dehalogenase-homologous genes in deep subseafloor sedimentary metagenomes.</title>
        <authorList>
            <person name="Kawai M."/>
            <person name="Futagami T."/>
            <person name="Toyoda A."/>
            <person name="Takaki Y."/>
            <person name="Nishi S."/>
            <person name="Hori S."/>
            <person name="Arai W."/>
            <person name="Tsubouchi T."/>
            <person name="Morono Y."/>
            <person name="Uchiyama I."/>
            <person name="Ito T."/>
            <person name="Fujiyama A."/>
            <person name="Inagaki F."/>
            <person name="Takami H."/>
        </authorList>
    </citation>
    <scope>NUCLEOTIDE SEQUENCE</scope>
    <source>
        <strain evidence="2">Expedition CK06-06</strain>
    </source>
</reference>
<feature type="transmembrane region" description="Helical" evidence="1">
    <location>
        <begin position="6"/>
        <end position="29"/>
    </location>
</feature>
<keyword evidence="1" id="KW-0812">Transmembrane</keyword>
<evidence type="ECO:0000256" key="1">
    <source>
        <dbReference type="SAM" id="Phobius"/>
    </source>
</evidence>
<comment type="caution">
    <text evidence="2">The sequence shown here is derived from an EMBL/GenBank/DDBJ whole genome shotgun (WGS) entry which is preliminary data.</text>
</comment>
<evidence type="ECO:0008006" key="3">
    <source>
        <dbReference type="Google" id="ProtNLM"/>
    </source>
</evidence>
<protein>
    <recommendedName>
        <fullName evidence="3">ABC3 transporter permease protein domain-containing protein</fullName>
    </recommendedName>
</protein>
<feature type="transmembrane region" description="Helical" evidence="1">
    <location>
        <begin position="41"/>
        <end position="58"/>
    </location>
</feature>
<keyword evidence="1" id="KW-1133">Transmembrane helix</keyword>
<evidence type="ECO:0000313" key="2">
    <source>
        <dbReference type="EMBL" id="GAJ16952.1"/>
    </source>
</evidence>
<organism evidence="2">
    <name type="scientific">marine sediment metagenome</name>
    <dbReference type="NCBI Taxonomy" id="412755"/>
    <lineage>
        <taxon>unclassified sequences</taxon>
        <taxon>metagenomes</taxon>
        <taxon>ecological metagenomes</taxon>
    </lineage>
</organism>
<sequence length="59" mass="6602">MFYVSMGILAGLVLYFALMFYFTANPVMFYETITLIPEIQVGLIIKSIFTMLIISAIAG</sequence>
<name>X1VFX0_9ZZZZ</name>
<feature type="non-terminal residue" evidence="2">
    <location>
        <position position="59"/>
    </location>
</feature>
<accession>X1VFX0</accession>
<dbReference type="EMBL" id="BARW01038925">
    <property type="protein sequence ID" value="GAJ16952.1"/>
    <property type="molecule type" value="Genomic_DNA"/>
</dbReference>
<keyword evidence="1" id="KW-0472">Membrane</keyword>
<proteinExistence type="predicted"/>
<gene>
    <name evidence="2" type="ORF">S12H4_59532</name>
</gene>
<dbReference type="AlphaFoldDB" id="X1VFX0"/>